<organism evidence="2 3">
    <name type="scientific">Comamonas testosteroni</name>
    <name type="common">Pseudomonas testosteroni</name>
    <dbReference type="NCBI Taxonomy" id="285"/>
    <lineage>
        <taxon>Bacteria</taxon>
        <taxon>Pseudomonadati</taxon>
        <taxon>Pseudomonadota</taxon>
        <taxon>Betaproteobacteria</taxon>
        <taxon>Burkholderiales</taxon>
        <taxon>Comamonadaceae</taxon>
        <taxon>Comamonas</taxon>
    </lineage>
</organism>
<dbReference type="AlphaFoldDB" id="A0A5A7MH88"/>
<gene>
    <name evidence="2" type="ORF">CTTA_4047</name>
</gene>
<feature type="region of interest" description="Disordered" evidence="1">
    <location>
        <begin position="185"/>
        <end position="212"/>
    </location>
</feature>
<sequence length="322" mass="35564">MGRTATKIQGNVTDIVLDKNAVATIEGAQDALAVVDQQAQVQARAVAKELRYEGSMNPDALENGARDSIRRINVALFELGGYLLMMRAACPHGDFAARLARLDLQPRVAQQYMQVTRRFSNANSNSQIGDLGKTKLLEMLVLDDEQIDELALTGETGELKLDEIATMSVKELRSALRQAKEDNKFIAERRDKEQQRADQAEKQLRSGGPKARSLEERVADFSGTVNLQQDAAMDALLVMDQQIRALDTWYMEYVAQQPGHEPGDRVEMPVEVLALVQKLQGNVDRIAATVGGLQHLVWSTFGHELEAVTVHQMEAPATAEAE</sequence>
<evidence type="ECO:0000313" key="2">
    <source>
        <dbReference type="EMBL" id="GEQ77042.1"/>
    </source>
</evidence>
<evidence type="ECO:0000256" key="1">
    <source>
        <dbReference type="SAM" id="MobiDB-lite"/>
    </source>
</evidence>
<reference evidence="2 3" key="1">
    <citation type="journal article" date="2019" name="Microbiol. Resour. Announc.">
        <title>Draft Genome Sequence of Comamonas testosteroni TA441, a Bacterium That Has a Cryptic Phenol Degradation Gene Cluster.</title>
        <authorList>
            <person name="Arai H."/>
            <person name="Ishii M."/>
        </authorList>
    </citation>
    <scope>NUCLEOTIDE SEQUENCE [LARGE SCALE GENOMIC DNA]</scope>
    <source>
        <strain evidence="2 3">TA441</strain>
    </source>
</reference>
<evidence type="ECO:0000313" key="3">
    <source>
        <dbReference type="Proteomes" id="UP000323105"/>
    </source>
</evidence>
<name>A0A5A7MH88_COMTE</name>
<comment type="caution">
    <text evidence="2">The sequence shown here is derived from an EMBL/GenBank/DDBJ whole genome shotgun (WGS) entry which is preliminary data.</text>
</comment>
<evidence type="ECO:0008006" key="4">
    <source>
        <dbReference type="Google" id="ProtNLM"/>
    </source>
</evidence>
<accession>A0A5A7MH88</accession>
<proteinExistence type="predicted"/>
<feature type="compositionally biased region" description="Basic and acidic residues" evidence="1">
    <location>
        <begin position="185"/>
        <end position="204"/>
    </location>
</feature>
<dbReference type="Proteomes" id="UP000323105">
    <property type="component" value="Unassembled WGS sequence"/>
</dbReference>
<dbReference type="EMBL" id="BKBW01000009">
    <property type="protein sequence ID" value="GEQ77042.1"/>
    <property type="molecule type" value="Genomic_DNA"/>
</dbReference>
<protein>
    <recommendedName>
        <fullName evidence="4">DUF3102 domain-containing protein</fullName>
    </recommendedName>
</protein>